<keyword evidence="1" id="KW-0472">Membrane</keyword>
<evidence type="ECO:0000313" key="2">
    <source>
        <dbReference type="EMBL" id="MFC5505390.1"/>
    </source>
</evidence>
<comment type="caution">
    <text evidence="2">The sequence shown here is derived from an EMBL/GenBank/DDBJ whole genome shotgun (WGS) entry which is preliminary data.</text>
</comment>
<sequence>MLDWIANLLGFASNFPWRRPIVGLGLGVIGALITWYFSDLPFANIALGFGIATGIWVYLESLGHSTAGATAGFGAGLIAFWLTSGFGAVQKTIQNAPPVKCVYFDQRTPEECHEILEKSKERNG</sequence>
<proteinExistence type="predicted"/>
<dbReference type="Proteomes" id="UP001596060">
    <property type="component" value="Unassembled WGS sequence"/>
</dbReference>
<organism evidence="2 3">
    <name type="scientific">Bosea massiliensis</name>
    <dbReference type="NCBI Taxonomy" id="151419"/>
    <lineage>
        <taxon>Bacteria</taxon>
        <taxon>Pseudomonadati</taxon>
        <taxon>Pseudomonadota</taxon>
        <taxon>Alphaproteobacteria</taxon>
        <taxon>Hyphomicrobiales</taxon>
        <taxon>Boseaceae</taxon>
        <taxon>Bosea</taxon>
    </lineage>
</organism>
<keyword evidence="1" id="KW-0812">Transmembrane</keyword>
<keyword evidence="3" id="KW-1185">Reference proteome</keyword>
<protein>
    <submittedName>
        <fullName evidence="2">Uncharacterized protein</fullName>
    </submittedName>
</protein>
<reference evidence="3" key="1">
    <citation type="journal article" date="2019" name="Int. J. Syst. Evol. Microbiol.">
        <title>The Global Catalogue of Microorganisms (GCM) 10K type strain sequencing project: providing services to taxonomists for standard genome sequencing and annotation.</title>
        <authorList>
            <consortium name="The Broad Institute Genomics Platform"/>
            <consortium name="The Broad Institute Genome Sequencing Center for Infectious Disease"/>
            <person name="Wu L."/>
            <person name="Ma J."/>
        </authorList>
    </citation>
    <scope>NUCLEOTIDE SEQUENCE [LARGE SCALE GENOMIC DNA]</scope>
    <source>
        <strain evidence="3">CCUG 43117</strain>
    </source>
</reference>
<dbReference type="RefSeq" id="WP_377816515.1">
    <property type="nucleotide sequence ID" value="NZ_JBHSLU010000017.1"/>
</dbReference>
<feature type="transmembrane region" description="Helical" evidence="1">
    <location>
        <begin position="42"/>
        <end position="59"/>
    </location>
</feature>
<name>A0ABW0NYV5_9HYPH</name>
<feature type="transmembrane region" description="Helical" evidence="1">
    <location>
        <begin position="20"/>
        <end position="37"/>
    </location>
</feature>
<accession>A0ABW0NYV5</accession>
<gene>
    <name evidence="2" type="ORF">ACFPN9_08980</name>
</gene>
<evidence type="ECO:0000256" key="1">
    <source>
        <dbReference type="SAM" id="Phobius"/>
    </source>
</evidence>
<dbReference type="EMBL" id="JBHSLU010000017">
    <property type="protein sequence ID" value="MFC5505390.1"/>
    <property type="molecule type" value="Genomic_DNA"/>
</dbReference>
<keyword evidence="1" id="KW-1133">Transmembrane helix</keyword>
<evidence type="ECO:0000313" key="3">
    <source>
        <dbReference type="Proteomes" id="UP001596060"/>
    </source>
</evidence>
<feature type="transmembrane region" description="Helical" evidence="1">
    <location>
        <begin position="71"/>
        <end position="89"/>
    </location>
</feature>